<comment type="subunit">
    <text evidence="3">Homotetramer.</text>
</comment>
<dbReference type="Proteomes" id="UP000748752">
    <property type="component" value="Unassembled WGS sequence"/>
</dbReference>
<dbReference type="SUPFAM" id="SSF53383">
    <property type="entry name" value="PLP-dependent transferases"/>
    <property type="match status" value="1"/>
</dbReference>
<dbReference type="InterPro" id="IPR015421">
    <property type="entry name" value="PyrdxlP-dep_Trfase_major"/>
</dbReference>
<dbReference type="InterPro" id="IPR006234">
    <property type="entry name" value="O-succ-hSer_sulfhydrylase"/>
</dbReference>
<evidence type="ECO:0000313" key="6">
    <source>
        <dbReference type="Proteomes" id="UP000748752"/>
    </source>
</evidence>
<evidence type="ECO:0000256" key="3">
    <source>
        <dbReference type="HAMAP-Rule" id="MF_02056"/>
    </source>
</evidence>
<name>A0ABS1CN18_9GAMM</name>
<keyword evidence="3" id="KW-0808">Transferase</keyword>
<evidence type="ECO:0000256" key="2">
    <source>
        <dbReference type="ARBA" id="ARBA00022898"/>
    </source>
</evidence>
<dbReference type="NCBIfam" id="NF006003">
    <property type="entry name" value="PRK08133.1"/>
    <property type="match status" value="1"/>
</dbReference>
<evidence type="ECO:0000313" key="5">
    <source>
        <dbReference type="EMBL" id="MBK1632741.1"/>
    </source>
</evidence>
<evidence type="ECO:0000256" key="4">
    <source>
        <dbReference type="RuleBase" id="RU362118"/>
    </source>
</evidence>
<dbReference type="PANTHER" id="PTHR11808:SF80">
    <property type="entry name" value="CYSTATHIONINE GAMMA-LYASE"/>
    <property type="match status" value="1"/>
</dbReference>
<dbReference type="PROSITE" id="PS00868">
    <property type="entry name" value="CYS_MET_METAB_PP"/>
    <property type="match status" value="1"/>
</dbReference>
<dbReference type="Gene3D" id="3.40.640.10">
    <property type="entry name" value="Type I PLP-dependent aspartate aminotransferase-like (Major domain)"/>
    <property type="match status" value="1"/>
</dbReference>
<protein>
    <recommendedName>
        <fullName evidence="3">O-succinylhomoserine sulfhydrylase</fullName>
        <shortName evidence="3">OSH sulfhydrylase</shortName>
        <shortName evidence="3">OSHS sulfhydrylase</shortName>
        <ecNumber evidence="3">2.5.1.-</ecNumber>
    </recommendedName>
</protein>
<dbReference type="InterPro" id="IPR000277">
    <property type="entry name" value="Cys/Met-Metab_PyrdxlP-dep_enz"/>
</dbReference>
<dbReference type="PANTHER" id="PTHR11808">
    <property type="entry name" value="TRANS-SULFURATION ENZYME FAMILY MEMBER"/>
    <property type="match status" value="1"/>
</dbReference>
<keyword evidence="2 3" id="KW-0663">Pyridoxal phosphate</keyword>
<sequence length="429" mass="45667">MPSASRAAKRQCLSCITRCSVHENDPPHPEPDPEPDHERGFATRALRTGHVRTAEGEHCEPIFTTSSFVFASAAEAAARFAGEVPGNIYSRFTNPTVRAFEQRLAALEGGAACVATASGMSAILATCMGLLKAGDHLVASRSLFGSTSMLFDKYLARFGVETSYVDLTDLEAWAAAIRPQTRLLFLETPSNPLTEMAEIAPLADLAHTHDCLLAVDNCFSTPALQRPLAYGADLVIHSATKYLDGQGRCVGGAVVGDAKHVGEDVFGVVRTTGPSMSPFNAWLFLKGLETLELRMQAHCMAAQALARWLDAQPAVQRVHYPGLAAHPQRHLVGPERQQRAGGGIVAFEVAGGREAAWRVIDATRLCSITANLGDTKTTITHPASTTHGRLSPEARASAGIGEGLIRVAVGLECIEDIQADLARGLDAPS</sequence>
<comment type="caution">
    <text evidence="5">The sequence shown here is derived from an EMBL/GenBank/DDBJ whole genome shotgun (WGS) entry which is preliminary data.</text>
</comment>
<dbReference type="HAMAP" id="MF_02056">
    <property type="entry name" value="MetZ"/>
    <property type="match status" value="1"/>
</dbReference>
<reference evidence="5 6" key="1">
    <citation type="journal article" date="2020" name="Microorganisms">
        <title>Osmotic Adaptation and Compatible Solute Biosynthesis of Phototrophic Bacteria as Revealed from Genome Analyses.</title>
        <authorList>
            <person name="Imhoff J.F."/>
            <person name="Rahn T."/>
            <person name="Kunzel S."/>
            <person name="Keller A."/>
            <person name="Neulinger S.C."/>
        </authorList>
    </citation>
    <scope>NUCLEOTIDE SEQUENCE [LARGE SCALE GENOMIC DNA]</scope>
    <source>
        <strain evidence="5 6">DSM 6210</strain>
    </source>
</reference>
<accession>A0ABS1CN18</accession>
<keyword evidence="3" id="KW-0486">Methionine biosynthesis</keyword>
<dbReference type="Gene3D" id="3.90.1150.10">
    <property type="entry name" value="Aspartate Aminotransferase, domain 1"/>
    <property type="match status" value="1"/>
</dbReference>
<evidence type="ECO:0000256" key="1">
    <source>
        <dbReference type="ARBA" id="ARBA00001933"/>
    </source>
</evidence>
<proteinExistence type="inferred from homology"/>
<comment type="cofactor">
    <cofactor evidence="1 3 4">
        <name>pyridoxal 5'-phosphate</name>
        <dbReference type="ChEBI" id="CHEBI:597326"/>
    </cofactor>
</comment>
<dbReference type="EC" id="2.5.1.-" evidence="3"/>
<dbReference type="InterPro" id="IPR015422">
    <property type="entry name" value="PyrdxlP-dep_Trfase_small"/>
</dbReference>
<keyword evidence="6" id="KW-1185">Reference proteome</keyword>
<comment type="pathway">
    <text evidence="3">Amino-acid biosynthesis; L-methionine biosynthesis via de novo pathway; L-homocysteine from O-succinyl-L-homoserine: step 1/1.</text>
</comment>
<dbReference type="Pfam" id="PF01053">
    <property type="entry name" value="Cys_Met_Meta_PP"/>
    <property type="match status" value="1"/>
</dbReference>
<dbReference type="PIRSF" id="PIRSF001434">
    <property type="entry name" value="CGS"/>
    <property type="match status" value="1"/>
</dbReference>
<keyword evidence="3" id="KW-0028">Amino-acid biosynthesis</keyword>
<dbReference type="InterPro" id="IPR015424">
    <property type="entry name" value="PyrdxlP-dep_Trfase"/>
</dbReference>
<gene>
    <name evidence="3" type="primary">metZ</name>
    <name evidence="5" type="ORF">CKO31_18720</name>
</gene>
<comment type="function">
    <text evidence="3">Catalyzes the formation of L-homocysteine from O-succinyl-L-homoserine (OSHS) and hydrogen sulfide.</text>
</comment>
<dbReference type="InterPro" id="IPR054542">
    <property type="entry name" value="Cys_met_metab_PP"/>
</dbReference>
<dbReference type="NCBIfam" id="TIGR01325">
    <property type="entry name" value="O_suc_HS_sulf"/>
    <property type="match status" value="1"/>
</dbReference>
<dbReference type="EMBL" id="NRRV01000056">
    <property type="protein sequence ID" value="MBK1632741.1"/>
    <property type="molecule type" value="Genomic_DNA"/>
</dbReference>
<comment type="similarity">
    <text evidence="3">Belongs to the trans-sulfuration enzymes family. MetZ subfamily.</text>
</comment>
<dbReference type="CDD" id="cd00614">
    <property type="entry name" value="CGS_like"/>
    <property type="match status" value="1"/>
</dbReference>
<feature type="modified residue" description="N6-(pyridoxal phosphate)lysine" evidence="3">
    <location>
        <position position="241"/>
    </location>
</feature>
<comment type="catalytic activity">
    <reaction evidence="3">
        <text>O-succinyl-L-homoserine + hydrogen sulfide = L-homocysteine + succinate</text>
        <dbReference type="Rhea" id="RHEA:27826"/>
        <dbReference type="ChEBI" id="CHEBI:29919"/>
        <dbReference type="ChEBI" id="CHEBI:30031"/>
        <dbReference type="ChEBI" id="CHEBI:57661"/>
        <dbReference type="ChEBI" id="CHEBI:58199"/>
    </reaction>
</comment>
<organism evidence="5 6">
    <name type="scientific">Thiohalocapsa halophila</name>
    <dbReference type="NCBI Taxonomy" id="69359"/>
    <lineage>
        <taxon>Bacteria</taxon>
        <taxon>Pseudomonadati</taxon>
        <taxon>Pseudomonadota</taxon>
        <taxon>Gammaproteobacteria</taxon>
        <taxon>Chromatiales</taxon>
        <taxon>Chromatiaceae</taxon>
        <taxon>Thiohalocapsa</taxon>
    </lineage>
</organism>